<dbReference type="InParanoid" id="A0A0C3D2S7"/>
<proteinExistence type="predicted"/>
<gene>
    <name evidence="1" type="ORF">SCLCIDRAFT_1225350</name>
</gene>
<feature type="non-terminal residue" evidence="1">
    <location>
        <position position="73"/>
    </location>
</feature>
<evidence type="ECO:0000313" key="2">
    <source>
        <dbReference type="Proteomes" id="UP000053989"/>
    </source>
</evidence>
<organism evidence="1 2">
    <name type="scientific">Scleroderma citrinum Foug A</name>
    <dbReference type="NCBI Taxonomy" id="1036808"/>
    <lineage>
        <taxon>Eukaryota</taxon>
        <taxon>Fungi</taxon>
        <taxon>Dikarya</taxon>
        <taxon>Basidiomycota</taxon>
        <taxon>Agaricomycotina</taxon>
        <taxon>Agaricomycetes</taxon>
        <taxon>Agaricomycetidae</taxon>
        <taxon>Boletales</taxon>
        <taxon>Sclerodermatineae</taxon>
        <taxon>Sclerodermataceae</taxon>
        <taxon>Scleroderma</taxon>
    </lineage>
</organism>
<keyword evidence="2" id="KW-1185">Reference proteome</keyword>
<reference evidence="2" key="2">
    <citation type="submission" date="2015-01" db="EMBL/GenBank/DDBJ databases">
        <title>Evolutionary Origins and Diversification of the Mycorrhizal Mutualists.</title>
        <authorList>
            <consortium name="DOE Joint Genome Institute"/>
            <consortium name="Mycorrhizal Genomics Consortium"/>
            <person name="Kohler A."/>
            <person name="Kuo A."/>
            <person name="Nagy L.G."/>
            <person name="Floudas D."/>
            <person name="Copeland A."/>
            <person name="Barry K.W."/>
            <person name="Cichocki N."/>
            <person name="Veneault-Fourrey C."/>
            <person name="LaButti K."/>
            <person name="Lindquist E.A."/>
            <person name="Lipzen A."/>
            <person name="Lundell T."/>
            <person name="Morin E."/>
            <person name="Murat C."/>
            <person name="Riley R."/>
            <person name="Ohm R."/>
            <person name="Sun H."/>
            <person name="Tunlid A."/>
            <person name="Henrissat B."/>
            <person name="Grigoriev I.V."/>
            <person name="Hibbett D.S."/>
            <person name="Martin F."/>
        </authorList>
    </citation>
    <scope>NUCLEOTIDE SEQUENCE [LARGE SCALE GENOMIC DNA]</scope>
    <source>
        <strain evidence="2">Foug A</strain>
    </source>
</reference>
<reference evidence="1 2" key="1">
    <citation type="submission" date="2014-04" db="EMBL/GenBank/DDBJ databases">
        <authorList>
            <consortium name="DOE Joint Genome Institute"/>
            <person name="Kuo A."/>
            <person name="Kohler A."/>
            <person name="Nagy L.G."/>
            <person name="Floudas D."/>
            <person name="Copeland A."/>
            <person name="Barry K.W."/>
            <person name="Cichocki N."/>
            <person name="Veneault-Fourrey C."/>
            <person name="LaButti K."/>
            <person name="Lindquist E.A."/>
            <person name="Lipzen A."/>
            <person name="Lundell T."/>
            <person name="Morin E."/>
            <person name="Murat C."/>
            <person name="Sun H."/>
            <person name="Tunlid A."/>
            <person name="Henrissat B."/>
            <person name="Grigoriev I.V."/>
            <person name="Hibbett D.S."/>
            <person name="Martin F."/>
            <person name="Nordberg H.P."/>
            <person name="Cantor M.N."/>
            <person name="Hua S.X."/>
        </authorList>
    </citation>
    <scope>NUCLEOTIDE SEQUENCE [LARGE SCALE GENOMIC DNA]</scope>
    <source>
        <strain evidence="1 2">Foug A</strain>
    </source>
</reference>
<dbReference type="HOGENOM" id="CLU_2711770_0_0_1"/>
<accession>A0A0C3D2S7</accession>
<dbReference type="Proteomes" id="UP000053989">
    <property type="component" value="Unassembled WGS sequence"/>
</dbReference>
<name>A0A0C3D2S7_9AGAM</name>
<dbReference type="AlphaFoldDB" id="A0A0C3D2S7"/>
<dbReference type="EMBL" id="KN822438">
    <property type="protein sequence ID" value="KIM50436.1"/>
    <property type="molecule type" value="Genomic_DNA"/>
</dbReference>
<protein>
    <submittedName>
        <fullName evidence="1">Uncharacterized protein</fullName>
    </submittedName>
</protein>
<evidence type="ECO:0000313" key="1">
    <source>
        <dbReference type="EMBL" id="KIM50436.1"/>
    </source>
</evidence>
<sequence length="73" mass="8334">MQSSYLAFFSVSRKLHTTLALYSYSLDGTSVTSSVYEWRISVWGSISAHFWAHSLHLEYLLQWMEDSVIQAGG</sequence>